<evidence type="ECO:0000256" key="1">
    <source>
        <dbReference type="ARBA" id="ARBA00004123"/>
    </source>
</evidence>
<dbReference type="CDD" id="cd18793">
    <property type="entry name" value="SF2_C_SNF"/>
    <property type="match status" value="1"/>
</dbReference>
<dbReference type="InterPro" id="IPR001965">
    <property type="entry name" value="Znf_PHD"/>
</dbReference>
<comment type="subcellular location">
    <subcellularLocation>
        <location evidence="1">Nucleus</location>
    </subcellularLocation>
</comment>
<evidence type="ECO:0000259" key="13">
    <source>
        <dbReference type="PROSITE" id="PS50016"/>
    </source>
</evidence>
<dbReference type="InterPro" id="IPR001650">
    <property type="entry name" value="Helicase_C-like"/>
</dbReference>
<evidence type="ECO:0000256" key="5">
    <source>
        <dbReference type="ARBA" id="ARBA00022771"/>
    </source>
</evidence>
<dbReference type="GO" id="GO:0003682">
    <property type="term" value="F:chromatin binding"/>
    <property type="evidence" value="ECO:0007669"/>
    <property type="project" value="TreeGrafter"/>
</dbReference>
<dbReference type="SUPFAM" id="SSF52540">
    <property type="entry name" value="P-loop containing nucleoside triphosphate hydrolases"/>
    <property type="match status" value="2"/>
</dbReference>
<dbReference type="SUPFAM" id="SSF54160">
    <property type="entry name" value="Chromo domain-like"/>
    <property type="match status" value="2"/>
</dbReference>
<evidence type="ECO:0000256" key="10">
    <source>
        <dbReference type="PROSITE-ProRule" id="PRU00146"/>
    </source>
</evidence>
<proteinExistence type="predicted"/>
<evidence type="ECO:0000313" key="17">
    <source>
        <dbReference type="Proteomes" id="UP001346149"/>
    </source>
</evidence>
<dbReference type="Gene3D" id="3.30.40.10">
    <property type="entry name" value="Zinc/RING finger domain, C3HC4 (zinc finger)"/>
    <property type="match status" value="1"/>
</dbReference>
<dbReference type="InterPro" id="IPR016197">
    <property type="entry name" value="Chromo-like_dom_sf"/>
</dbReference>
<dbReference type="InterPro" id="IPR027417">
    <property type="entry name" value="P-loop_NTPase"/>
</dbReference>
<gene>
    <name evidence="16" type="ORF">SAY86_030034</name>
</gene>
<dbReference type="Proteomes" id="UP001346149">
    <property type="component" value="Unassembled WGS sequence"/>
</dbReference>
<dbReference type="GO" id="GO:0000785">
    <property type="term" value="C:chromatin"/>
    <property type="evidence" value="ECO:0007669"/>
    <property type="project" value="TreeGrafter"/>
</dbReference>
<dbReference type="InterPro" id="IPR012957">
    <property type="entry name" value="CHD_C2"/>
</dbReference>
<dbReference type="Pfam" id="PF06465">
    <property type="entry name" value="DUF1087"/>
    <property type="match status" value="1"/>
</dbReference>
<dbReference type="InterPro" id="IPR009463">
    <property type="entry name" value="DUF1087"/>
</dbReference>
<dbReference type="Gene3D" id="1.10.10.60">
    <property type="entry name" value="Homeodomain-like"/>
    <property type="match status" value="1"/>
</dbReference>
<comment type="caution">
    <text evidence="16">The sequence shown here is derived from an EMBL/GenBank/DDBJ whole genome shotgun (WGS) entry which is preliminary data.</text>
</comment>
<dbReference type="Gene3D" id="3.40.50.300">
    <property type="entry name" value="P-loop containing nucleotide triphosphate hydrolases"/>
    <property type="match status" value="1"/>
</dbReference>
<feature type="region of interest" description="Disordered" evidence="11">
    <location>
        <begin position="1"/>
        <end position="42"/>
    </location>
</feature>
<keyword evidence="4" id="KW-0547">Nucleotide-binding</keyword>
<evidence type="ECO:0000256" key="11">
    <source>
        <dbReference type="SAM" id="MobiDB-lite"/>
    </source>
</evidence>
<dbReference type="GO" id="GO:0008270">
    <property type="term" value="F:zinc ion binding"/>
    <property type="evidence" value="ECO:0007669"/>
    <property type="project" value="UniProtKB-KW"/>
</dbReference>
<dbReference type="SMART" id="SM01146">
    <property type="entry name" value="DUF1086"/>
    <property type="match status" value="1"/>
</dbReference>
<dbReference type="PROSITE" id="PS50013">
    <property type="entry name" value="CHROMO_2"/>
    <property type="match status" value="2"/>
</dbReference>
<dbReference type="PANTHER" id="PTHR45623:SF17">
    <property type="entry name" value="CHROMODOMAIN-HELICASE-DNA-BINDING PROTEIN 3-RELATED"/>
    <property type="match status" value="1"/>
</dbReference>
<sequence length="1150" mass="133187">MSLLGERLRPRPCKRPAYHDSSDDEGNFELESPSPTRPKTEKKTIRLDVKENACQGCGDGHGYLLKCATCNYSYHPKCQLQPMRAPFPKYWGCPSCVSPLTNVEKILDCEMRRWCLWPEVLSEPVLAKQYLVKWRGLSYIHCTWVLEEEFVKASKTNFRLRAKLNSFHKKTSLNDRGGSEDGEQVVALRPEWTTVDRVIACRVQDGHKEFLVKWKELHYDECSWEHESDISKFQSEINKFYDIQSGFHRKFAAANHRDCKNEFQQYKQSPKFLSGGLLHPYQLEGLNFLRFSWSKGMHVILADEMGLGKTIQSIAFLASILEEGHYPHLVIAPLSTLQNWDRECSKWAPHMNVVLYGGPAKAREIIQEHEFFYASSGVKLRAGRGVGQKRQQMIKFDILLTTYEMINLDTRSLKGIKWQCMIVDEGHRLKNKESKLFSSLKQFSTRHRLSVLTITAHLTHLTHLQNNLDELFMLMHFLDAGKVGTNLCGSFLTTKTTACEANVLVLVQFGSLEEFQKEYKDINREEQISRLHTMLGPHLLRRLKKDVMKELPLKKELMLQVDLSNKQKQYYRAILTRNYEQLTRQAKAKVSLANVVMELRKLCCHPFMIEAVEEPEMEYSDEYFRRLLLTSEKMVLLDKLMVQLKERGHRVLIFSQFQGMLDLLENYLSYKKWSYERIDGLVSGDERQLRIDRFNAVNSSRFCFLLSTRAGGLGINLATADTIIIYDSDWNPHADIQAMARAHRLGQKKKVLICRLVTRGTVEEHIIEMSKNKMVLEHLVVGKLRDPKLNQEELDDILKYGSKELFADEEGAATLSRRIYYDDAAIHKILDRDSEDPEEKGAEEGTDSFLKAFKVAKFEEYDRTVEGSSSTQMATERASYWEELLKDWHEENKTEESPVLVNGKRSCRRQTVSIDAKDDSEASPMDDTSTGTTEIEQRAQPQSLPLMEGEGESLCVLGFTRKQRAQFLRILMRFGIGDYDWSNFIHRIKHKPNEAVFEYGKLFLTHIAEDLTDSPTFSDGVPKEFKVEDVLVQLGSLMILSDKVKWASENPGVPLFPEEIMSQYPKLLGGKFWTQEHDRLLLQAMLKHGYRRWKDMINDKELKFPQVIDQELSRLTATENTRHQVEFLKRRYQILEKALNVECAKQHSLS</sequence>
<dbReference type="GO" id="GO:0005524">
    <property type="term" value="F:ATP binding"/>
    <property type="evidence" value="ECO:0007669"/>
    <property type="project" value="UniProtKB-KW"/>
</dbReference>
<keyword evidence="3" id="KW-0677">Repeat</keyword>
<dbReference type="PROSITE" id="PS01359">
    <property type="entry name" value="ZF_PHD_1"/>
    <property type="match status" value="1"/>
</dbReference>
<dbReference type="GO" id="GO:0005634">
    <property type="term" value="C:nucleus"/>
    <property type="evidence" value="ECO:0007669"/>
    <property type="project" value="UniProtKB-SubCell"/>
</dbReference>
<evidence type="ECO:0000256" key="2">
    <source>
        <dbReference type="ARBA" id="ARBA00022723"/>
    </source>
</evidence>
<feature type="region of interest" description="Disordered" evidence="11">
    <location>
        <begin position="911"/>
        <end position="942"/>
    </location>
</feature>
<dbReference type="InterPro" id="IPR038718">
    <property type="entry name" value="SNF2-like_sf"/>
</dbReference>
<protein>
    <submittedName>
        <fullName evidence="16">Uncharacterized protein</fullName>
    </submittedName>
</protein>
<keyword evidence="2" id="KW-0479">Metal-binding</keyword>
<dbReference type="Pfam" id="PF00385">
    <property type="entry name" value="Chromo"/>
    <property type="match status" value="2"/>
</dbReference>
<dbReference type="InterPro" id="IPR000953">
    <property type="entry name" value="Chromo/chromo_shadow_dom"/>
</dbReference>
<keyword evidence="5 10" id="KW-0863">Zinc-finger</keyword>
<dbReference type="Pfam" id="PF00271">
    <property type="entry name" value="Helicase_C"/>
    <property type="match status" value="1"/>
</dbReference>
<dbReference type="InterPro" id="IPR000330">
    <property type="entry name" value="SNF2_N"/>
</dbReference>
<dbReference type="SMART" id="SM00249">
    <property type="entry name" value="PHD"/>
    <property type="match status" value="1"/>
</dbReference>
<dbReference type="Gene3D" id="3.40.50.10810">
    <property type="entry name" value="Tandem AAA-ATPase domain"/>
    <property type="match status" value="1"/>
</dbReference>
<dbReference type="Pfam" id="PF00176">
    <property type="entry name" value="SNF2-rel_dom"/>
    <property type="match status" value="1"/>
</dbReference>
<evidence type="ECO:0000259" key="12">
    <source>
        <dbReference type="PROSITE" id="PS50013"/>
    </source>
</evidence>
<dbReference type="GO" id="GO:0140658">
    <property type="term" value="F:ATP-dependent chromatin remodeler activity"/>
    <property type="evidence" value="ECO:0007669"/>
    <property type="project" value="TreeGrafter"/>
</dbReference>
<dbReference type="CDD" id="cd18659">
    <property type="entry name" value="CD2_tandem"/>
    <property type="match status" value="1"/>
</dbReference>
<dbReference type="InterPro" id="IPR023780">
    <property type="entry name" value="Chromo_domain"/>
</dbReference>
<evidence type="ECO:0000259" key="15">
    <source>
        <dbReference type="PROSITE" id="PS51194"/>
    </source>
</evidence>
<feature type="domain" description="Chromo" evidence="12">
    <location>
        <begin position="101"/>
        <end position="170"/>
    </location>
</feature>
<feature type="domain" description="PHD-type" evidence="13">
    <location>
        <begin position="51"/>
        <end position="99"/>
    </location>
</feature>
<name>A0AAN7MQ21_TRANT</name>
<dbReference type="InterPro" id="IPR049730">
    <property type="entry name" value="SNF2/RAD54-like_C"/>
</dbReference>
<keyword evidence="8" id="KW-0067">ATP-binding</keyword>
<evidence type="ECO:0000256" key="4">
    <source>
        <dbReference type="ARBA" id="ARBA00022741"/>
    </source>
</evidence>
<evidence type="ECO:0000256" key="6">
    <source>
        <dbReference type="ARBA" id="ARBA00022801"/>
    </source>
</evidence>
<evidence type="ECO:0000313" key="16">
    <source>
        <dbReference type="EMBL" id="KAK4797708.1"/>
    </source>
</evidence>
<evidence type="ECO:0000256" key="7">
    <source>
        <dbReference type="ARBA" id="ARBA00022833"/>
    </source>
</evidence>
<dbReference type="Pfam" id="PF06461">
    <property type="entry name" value="CHDII_SANT-like"/>
    <property type="match status" value="1"/>
</dbReference>
<dbReference type="PROSITE" id="PS50016">
    <property type="entry name" value="ZF_PHD_2"/>
    <property type="match status" value="1"/>
</dbReference>
<dbReference type="SMART" id="SM00490">
    <property type="entry name" value="HELICc"/>
    <property type="match status" value="1"/>
</dbReference>
<organism evidence="16 17">
    <name type="scientific">Trapa natans</name>
    <name type="common">Water chestnut</name>
    <dbReference type="NCBI Taxonomy" id="22666"/>
    <lineage>
        <taxon>Eukaryota</taxon>
        <taxon>Viridiplantae</taxon>
        <taxon>Streptophyta</taxon>
        <taxon>Embryophyta</taxon>
        <taxon>Tracheophyta</taxon>
        <taxon>Spermatophyta</taxon>
        <taxon>Magnoliopsida</taxon>
        <taxon>eudicotyledons</taxon>
        <taxon>Gunneridae</taxon>
        <taxon>Pentapetalae</taxon>
        <taxon>rosids</taxon>
        <taxon>malvids</taxon>
        <taxon>Myrtales</taxon>
        <taxon>Lythraceae</taxon>
        <taxon>Trapa</taxon>
    </lineage>
</organism>
<dbReference type="GO" id="GO:0042393">
    <property type="term" value="F:histone binding"/>
    <property type="evidence" value="ECO:0007669"/>
    <property type="project" value="TreeGrafter"/>
</dbReference>
<dbReference type="InterPro" id="IPR019786">
    <property type="entry name" value="Zinc_finger_PHD-type_CS"/>
</dbReference>
<dbReference type="GO" id="GO:0003677">
    <property type="term" value="F:DNA binding"/>
    <property type="evidence" value="ECO:0007669"/>
    <property type="project" value="InterPro"/>
</dbReference>
<dbReference type="InterPro" id="IPR013083">
    <property type="entry name" value="Znf_RING/FYVE/PHD"/>
</dbReference>
<feature type="domain" description="Helicase ATP-binding" evidence="14">
    <location>
        <begin position="290"/>
        <end position="474"/>
    </location>
</feature>
<dbReference type="PROSITE" id="PS51192">
    <property type="entry name" value="HELICASE_ATP_BIND_1"/>
    <property type="match status" value="1"/>
</dbReference>
<dbReference type="PANTHER" id="PTHR45623">
    <property type="entry name" value="CHROMODOMAIN-HELICASE-DNA-BINDING PROTEIN 3-RELATED-RELATED"/>
    <property type="match status" value="1"/>
</dbReference>
<keyword evidence="6" id="KW-0378">Hydrolase</keyword>
<accession>A0AAN7MQ21</accession>
<dbReference type="CDD" id="cd18660">
    <property type="entry name" value="CD1_tandem"/>
    <property type="match status" value="1"/>
</dbReference>
<dbReference type="SMART" id="SM00487">
    <property type="entry name" value="DEXDc"/>
    <property type="match status" value="1"/>
</dbReference>
<dbReference type="AlphaFoldDB" id="A0AAN7MQ21"/>
<evidence type="ECO:0000256" key="3">
    <source>
        <dbReference type="ARBA" id="ARBA00022737"/>
    </source>
</evidence>
<feature type="domain" description="Chromo" evidence="12">
    <location>
        <begin position="193"/>
        <end position="252"/>
    </location>
</feature>
<keyword evidence="17" id="KW-1185">Reference proteome</keyword>
<dbReference type="PROSITE" id="PS51194">
    <property type="entry name" value="HELICASE_CTER"/>
    <property type="match status" value="1"/>
</dbReference>
<dbReference type="InterPro" id="IPR014001">
    <property type="entry name" value="Helicase_ATP-bd"/>
</dbReference>
<reference evidence="16 17" key="1">
    <citation type="journal article" date="2023" name="Hortic Res">
        <title>Pangenome of water caltrop reveals structural variations and asymmetric subgenome divergence after allopolyploidization.</title>
        <authorList>
            <person name="Zhang X."/>
            <person name="Chen Y."/>
            <person name="Wang L."/>
            <person name="Yuan Y."/>
            <person name="Fang M."/>
            <person name="Shi L."/>
            <person name="Lu R."/>
            <person name="Comes H.P."/>
            <person name="Ma Y."/>
            <person name="Chen Y."/>
            <person name="Huang G."/>
            <person name="Zhou Y."/>
            <person name="Zheng Z."/>
            <person name="Qiu Y."/>
        </authorList>
    </citation>
    <scope>NUCLEOTIDE SEQUENCE [LARGE SCALE GENOMIC DNA]</scope>
    <source>
        <strain evidence="16">F231</strain>
    </source>
</reference>
<keyword evidence="9" id="KW-0539">Nucleus</keyword>
<dbReference type="SMART" id="SM01147">
    <property type="entry name" value="DUF1087"/>
    <property type="match status" value="1"/>
</dbReference>
<dbReference type="Gene3D" id="2.40.50.40">
    <property type="match status" value="2"/>
</dbReference>
<dbReference type="InterPro" id="IPR009462">
    <property type="entry name" value="CHD_II_SANT-like"/>
</dbReference>
<dbReference type="SMART" id="SM00298">
    <property type="entry name" value="CHROMO"/>
    <property type="match status" value="2"/>
</dbReference>
<dbReference type="Pfam" id="PF08074">
    <property type="entry name" value="CHDCT2"/>
    <property type="match status" value="1"/>
</dbReference>
<dbReference type="GO" id="GO:0016887">
    <property type="term" value="F:ATP hydrolysis activity"/>
    <property type="evidence" value="ECO:0007669"/>
    <property type="project" value="TreeGrafter"/>
</dbReference>
<feature type="compositionally biased region" description="Polar residues" evidence="11">
    <location>
        <begin position="926"/>
        <end position="942"/>
    </location>
</feature>
<dbReference type="EMBL" id="JAXQNO010000005">
    <property type="protein sequence ID" value="KAK4797708.1"/>
    <property type="molecule type" value="Genomic_DNA"/>
</dbReference>
<evidence type="ECO:0000256" key="8">
    <source>
        <dbReference type="ARBA" id="ARBA00022840"/>
    </source>
</evidence>
<dbReference type="InterPro" id="IPR019787">
    <property type="entry name" value="Znf_PHD-finger"/>
</dbReference>
<keyword evidence="7" id="KW-0862">Zinc</keyword>
<evidence type="ECO:0000256" key="9">
    <source>
        <dbReference type="ARBA" id="ARBA00023242"/>
    </source>
</evidence>
<feature type="domain" description="Helicase C-terminal" evidence="15">
    <location>
        <begin position="636"/>
        <end position="795"/>
    </location>
</feature>
<evidence type="ECO:0000259" key="14">
    <source>
        <dbReference type="PROSITE" id="PS51192"/>
    </source>
</evidence>